<evidence type="ECO:0008006" key="8">
    <source>
        <dbReference type="Google" id="ProtNLM"/>
    </source>
</evidence>
<name>A0ABX7FDN8_9RHOB</name>
<evidence type="ECO:0000256" key="2">
    <source>
        <dbReference type="ARBA" id="ARBA00022692"/>
    </source>
</evidence>
<keyword evidence="3 5" id="KW-1133">Transmembrane helix</keyword>
<keyword evidence="7" id="KW-1185">Reference proteome</keyword>
<evidence type="ECO:0000256" key="1">
    <source>
        <dbReference type="ARBA" id="ARBA00004141"/>
    </source>
</evidence>
<gene>
    <name evidence="6" type="ORF">GQA70_19850</name>
</gene>
<accession>A0ABX7FDN8</accession>
<keyword evidence="4 5" id="KW-0472">Membrane</keyword>
<feature type="transmembrane region" description="Helical" evidence="5">
    <location>
        <begin position="108"/>
        <end position="127"/>
    </location>
</feature>
<keyword evidence="2 5" id="KW-0812">Transmembrane</keyword>
<dbReference type="InterPro" id="IPR035952">
    <property type="entry name" value="Rhomboid-like_sf"/>
</dbReference>
<feature type="transmembrane region" description="Helical" evidence="5">
    <location>
        <begin position="51"/>
        <end position="69"/>
    </location>
</feature>
<evidence type="ECO:0000256" key="4">
    <source>
        <dbReference type="ARBA" id="ARBA00023136"/>
    </source>
</evidence>
<evidence type="ECO:0000313" key="6">
    <source>
        <dbReference type="EMBL" id="QRF68691.1"/>
    </source>
</evidence>
<organism evidence="6 7">
    <name type="scientific">Ponticoccus alexandrii</name>
    <dbReference type="NCBI Taxonomy" id="1943633"/>
    <lineage>
        <taxon>Bacteria</taxon>
        <taxon>Pseudomonadati</taxon>
        <taxon>Pseudomonadota</taxon>
        <taxon>Alphaproteobacteria</taxon>
        <taxon>Rhodobacterales</taxon>
        <taxon>Roseobacteraceae</taxon>
        <taxon>Ponticoccus</taxon>
    </lineage>
</organism>
<comment type="subcellular location">
    <subcellularLocation>
        <location evidence="1">Membrane</location>
        <topology evidence="1">Multi-pass membrane protein</topology>
    </subcellularLocation>
</comment>
<dbReference type="EMBL" id="CP047167">
    <property type="protein sequence ID" value="QRF68691.1"/>
    <property type="molecule type" value="Genomic_DNA"/>
</dbReference>
<evidence type="ECO:0000256" key="5">
    <source>
        <dbReference type="SAM" id="Phobius"/>
    </source>
</evidence>
<dbReference type="Proteomes" id="UP000596387">
    <property type="component" value="Plasmid p-SCP1"/>
</dbReference>
<evidence type="ECO:0000313" key="7">
    <source>
        <dbReference type="Proteomes" id="UP000596387"/>
    </source>
</evidence>
<dbReference type="SUPFAM" id="SSF144091">
    <property type="entry name" value="Rhomboid-like"/>
    <property type="match status" value="1"/>
</dbReference>
<protein>
    <recommendedName>
        <fullName evidence="8">Peptidase S54 rhomboid domain-containing protein</fullName>
    </recommendedName>
</protein>
<dbReference type="Gene3D" id="1.20.1540.10">
    <property type="entry name" value="Rhomboid-like"/>
    <property type="match status" value="1"/>
</dbReference>
<keyword evidence="6" id="KW-0614">Plasmid</keyword>
<feature type="transmembrane region" description="Helical" evidence="5">
    <location>
        <begin position="76"/>
        <end position="96"/>
    </location>
</feature>
<sequence>MLVANVLAGTVFGPLTPELLSAWGIGVDPVRDGQIARFVTAIFLSHGPSMLIRQFIFAATVIGTVEWLWGSWRAMALFFGIDISATTILLSCIALVPQLAGSEHINDVGMSMGGFGLIGVLLATSRVRWIGLAVVSLGVGVKYALVPEPLADGGHIIALWVGACVGQVWSRRAALAVGLRP</sequence>
<proteinExistence type="predicted"/>
<geneLocation type="plasmid" evidence="6 7">
    <name>p-SCP1</name>
</geneLocation>
<evidence type="ECO:0000256" key="3">
    <source>
        <dbReference type="ARBA" id="ARBA00022989"/>
    </source>
</evidence>
<reference evidence="6 7" key="1">
    <citation type="submission" date="2019-12" db="EMBL/GenBank/DDBJ databases">
        <title>Complete Genome Sequence of a Quorum-Sensing Bacterium,Rhodobacteraceae bacterium C31, Isolated from a marine microalgae symbiotic bacteria.</title>
        <authorList>
            <person name="Zhang Y."/>
        </authorList>
    </citation>
    <scope>NUCLEOTIDE SEQUENCE [LARGE SCALE GENOMIC DNA]</scope>
    <source>
        <strain evidence="6 7">C31</strain>
        <plasmid evidence="6 7">p-SCP1</plasmid>
    </source>
</reference>